<feature type="region of interest" description="Disordered" evidence="4">
    <location>
        <begin position="265"/>
        <end position="308"/>
    </location>
</feature>
<dbReference type="PANTHER" id="PTHR11851:SF49">
    <property type="entry name" value="MITOCHONDRIAL-PROCESSING PEPTIDASE SUBUNIT ALPHA"/>
    <property type="match status" value="1"/>
</dbReference>
<dbReference type="HOGENOM" id="CLU_007487_1_0_7"/>
<accession>B8DPA6</accession>
<name>B8DPA6_NITV9</name>
<dbReference type="EMBL" id="CP001197">
    <property type="protein sequence ID" value="ACL07193.1"/>
    <property type="molecule type" value="Genomic_DNA"/>
</dbReference>
<evidence type="ECO:0000259" key="7">
    <source>
        <dbReference type="Pfam" id="PF05193"/>
    </source>
</evidence>
<dbReference type="InterPro" id="IPR050361">
    <property type="entry name" value="MPP/UQCRC_Complex"/>
</dbReference>
<dbReference type="GO" id="GO:0004222">
    <property type="term" value="F:metalloendopeptidase activity"/>
    <property type="evidence" value="ECO:0007669"/>
    <property type="project" value="InterPro"/>
</dbReference>
<evidence type="ECO:0000256" key="3">
    <source>
        <dbReference type="RuleBase" id="RU004447"/>
    </source>
</evidence>
<dbReference type="KEGG" id="dvm:DvMF_0236"/>
<dbReference type="PROSITE" id="PS00143">
    <property type="entry name" value="INSULINASE"/>
    <property type="match status" value="1"/>
</dbReference>
<proteinExistence type="inferred from homology"/>
<feature type="compositionally biased region" description="Basic and acidic residues" evidence="4">
    <location>
        <begin position="278"/>
        <end position="293"/>
    </location>
</feature>
<dbReference type="Pfam" id="PF00675">
    <property type="entry name" value="Peptidase_M16"/>
    <property type="match status" value="1"/>
</dbReference>
<gene>
    <name evidence="8" type="ordered locus">DvMF_0236</name>
</gene>
<dbReference type="InterPro" id="IPR011249">
    <property type="entry name" value="Metalloenz_LuxS/M16"/>
</dbReference>
<feature type="domain" description="Peptidase M16 C-terminal" evidence="7">
    <location>
        <begin position="733"/>
        <end position="871"/>
    </location>
</feature>
<organism evidence="8">
    <name type="scientific">Nitratidesulfovibrio vulgaris (strain DSM 19637 / Miyazaki F)</name>
    <name type="common">Desulfovibrio vulgaris</name>
    <dbReference type="NCBI Taxonomy" id="883"/>
    <lineage>
        <taxon>Bacteria</taxon>
        <taxon>Pseudomonadati</taxon>
        <taxon>Thermodesulfobacteriota</taxon>
        <taxon>Desulfovibrionia</taxon>
        <taxon>Desulfovibrionales</taxon>
        <taxon>Desulfovibrionaceae</taxon>
        <taxon>Nitratidesulfovibrio</taxon>
    </lineage>
</organism>
<feature type="compositionally biased region" description="Low complexity" evidence="4">
    <location>
        <begin position="294"/>
        <end position="308"/>
    </location>
</feature>
<dbReference type="GO" id="GO:0006508">
    <property type="term" value="P:proteolysis"/>
    <property type="evidence" value="ECO:0007669"/>
    <property type="project" value="InterPro"/>
</dbReference>
<feature type="signal peptide" evidence="5">
    <location>
        <begin position="1"/>
        <end position="22"/>
    </location>
</feature>
<dbReference type="Pfam" id="PF05193">
    <property type="entry name" value="Peptidase_M16_C"/>
    <property type="match status" value="2"/>
</dbReference>
<dbReference type="SUPFAM" id="SSF63411">
    <property type="entry name" value="LuxS/MPP-like metallohydrolase"/>
    <property type="match status" value="4"/>
</dbReference>
<dbReference type="GO" id="GO:0046872">
    <property type="term" value="F:metal ion binding"/>
    <property type="evidence" value="ECO:0007669"/>
    <property type="project" value="InterPro"/>
</dbReference>
<feature type="chain" id="PRO_5002867440" evidence="5">
    <location>
        <begin position="23"/>
        <end position="937"/>
    </location>
</feature>
<protein>
    <submittedName>
        <fullName evidence="8">Peptidase M16 domain protein</fullName>
    </submittedName>
</protein>
<comment type="cofactor">
    <cofactor evidence="1">
        <name>Zn(2+)</name>
        <dbReference type="ChEBI" id="CHEBI:29105"/>
    </cofactor>
</comment>
<feature type="domain" description="Peptidase M16 N-terminal" evidence="6">
    <location>
        <begin position="41"/>
        <end position="186"/>
    </location>
</feature>
<dbReference type="eggNOG" id="COG0612">
    <property type="taxonomic scope" value="Bacteria"/>
</dbReference>
<dbReference type="InterPro" id="IPR001431">
    <property type="entry name" value="Pept_M16_Zn_BS"/>
</dbReference>
<dbReference type="InterPro" id="IPR007863">
    <property type="entry name" value="Peptidase_M16_C"/>
</dbReference>
<evidence type="ECO:0000256" key="1">
    <source>
        <dbReference type="ARBA" id="ARBA00001947"/>
    </source>
</evidence>
<sequence>MRTILTLFLLLGALTMPTAATAATPAAPAPQLTRLSNGLTVLIQPDERFPLASLRLYVHAGSTYETPREAGISHVLEHMVFKGTENRPKGAVARDVERAGGYLNAATSFDYTVYLTDMPAAQWKLGMEVLKDMAFHPTLDPAELESEKDVILAELQRGEDSPDNRLFQHMQALTLNGTPYASPIIGLRETIKSFTADDIRDYIRRHYQPQSMLLAVVGNVNPAEALAEAQRLFGDLKNDASVTPPAPIDAEKLLAQPLTLIDGGKADGGKAAAPASAKSEKAAKPAKTEKADKSATGAAPAPASPVPTVKIEPGPWNKVYLGISFPAPGFGDVQSPQLDVLAHLLGGDRTSLLYRTYKYEKQLVDSISMSNYSFERVGMLYLTAELDADKLDAFWTALTVDLASLSASRFTAEDIERAKLNLEDDMFRAKETLPGLASKLGYFQFFTGLQGETNYLRGLHDVTPATLQDLISRWLRPERLSVVALTPEKSQTPDLAATLAKAWPAPARAGSDAASAAVADKTEVIDLGKGRTLILMPDATLPYTAVDMVFSGGNALLPADRQGLASLAASALVKGTLPTPQAAGAKAAGIADGLDAPSMEAYQSDRAASLGASAGRQTFSLALRQPSRFNDDMFALLGQVLTAPAFADAEVARERVNQVAAIKAREDQPMGLAFRHLTPFLFPGHTYGYYHLGMPEAVQQFGVADVRGFWAQQVRQPWVMAVCGQYDREAVIRHAKELPAPDAKPASLSAPDWNKDKGLDLHLPGRNQAHLMLVFPTAPLKSDDTPGLELMQAILSGQSGLLFRDLRDEQGLGYTVTAMNWQSEKAGFMIFYIGTEPGKLEQATQGFKDVIARLHADRLPDDELRRGKNQLEGDYYREHQRLGSRSSEAAVLTSQGYPLAFNKQVVDKAAKLDAEALRALARKYLKVEGAYTVRVLP</sequence>
<dbReference type="InterPro" id="IPR011765">
    <property type="entry name" value="Pept_M16_N"/>
</dbReference>
<dbReference type="STRING" id="883.DvMF_0236"/>
<reference evidence="8" key="1">
    <citation type="submission" date="2008-10" db="EMBL/GenBank/DDBJ databases">
        <title>Complete sequence of Desulfovibrio vulgaris str. 'Miyazaki F'.</title>
        <authorList>
            <person name="Lucas S."/>
            <person name="Copeland A."/>
            <person name="Lapidus A."/>
            <person name="Glavina del Rio T."/>
            <person name="Dalin E."/>
            <person name="Tice H."/>
            <person name="Bruce D."/>
            <person name="Goodwin L."/>
            <person name="Pitluck S."/>
            <person name="Sims D."/>
            <person name="Brettin T."/>
            <person name="Detter J.C."/>
            <person name="Han C."/>
            <person name="Larimer F."/>
            <person name="Land M."/>
            <person name="Hauser L."/>
            <person name="Kyrpides N."/>
            <person name="Mikhailova N."/>
            <person name="Hazen T.C."/>
            <person name="Richardson P."/>
        </authorList>
    </citation>
    <scope>NUCLEOTIDE SEQUENCE</scope>
    <source>
        <strain evidence="8">Miyazaki F</strain>
    </source>
</reference>
<feature type="domain" description="Peptidase M16 C-terminal" evidence="7">
    <location>
        <begin position="193"/>
        <end position="422"/>
    </location>
</feature>
<dbReference type="AlphaFoldDB" id="B8DPA6"/>
<evidence type="ECO:0000313" key="8">
    <source>
        <dbReference type="EMBL" id="ACL07193.1"/>
    </source>
</evidence>
<keyword evidence="5" id="KW-0732">Signal</keyword>
<evidence type="ECO:0000256" key="4">
    <source>
        <dbReference type="SAM" id="MobiDB-lite"/>
    </source>
</evidence>
<evidence type="ECO:0000256" key="2">
    <source>
        <dbReference type="ARBA" id="ARBA00007261"/>
    </source>
</evidence>
<dbReference type="PANTHER" id="PTHR11851">
    <property type="entry name" value="METALLOPROTEASE"/>
    <property type="match status" value="1"/>
</dbReference>
<evidence type="ECO:0000256" key="5">
    <source>
        <dbReference type="SAM" id="SignalP"/>
    </source>
</evidence>
<evidence type="ECO:0000259" key="6">
    <source>
        <dbReference type="Pfam" id="PF00675"/>
    </source>
</evidence>
<dbReference type="Gene3D" id="3.30.830.10">
    <property type="entry name" value="Metalloenzyme, LuxS/M16 peptidase-like"/>
    <property type="match status" value="4"/>
</dbReference>
<comment type="similarity">
    <text evidence="2 3">Belongs to the peptidase M16 family.</text>
</comment>